<evidence type="ECO:0000256" key="1">
    <source>
        <dbReference type="SAM" id="MobiDB-lite"/>
    </source>
</evidence>
<keyword evidence="3" id="KW-1185">Reference proteome</keyword>
<dbReference type="EMBL" id="VSRR010082304">
    <property type="protein sequence ID" value="MPC89818.1"/>
    <property type="molecule type" value="Genomic_DNA"/>
</dbReference>
<reference evidence="2 3" key="1">
    <citation type="submission" date="2019-05" db="EMBL/GenBank/DDBJ databases">
        <title>Another draft genome of Portunus trituberculatus and its Hox gene families provides insights of decapod evolution.</title>
        <authorList>
            <person name="Jeong J.-H."/>
            <person name="Song I."/>
            <person name="Kim S."/>
            <person name="Choi T."/>
            <person name="Kim D."/>
            <person name="Ryu S."/>
            <person name="Kim W."/>
        </authorList>
    </citation>
    <scope>NUCLEOTIDE SEQUENCE [LARGE SCALE GENOMIC DNA]</scope>
    <source>
        <tissue evidence="2">Muscle</tissue>
    </source>
</reference>
<feature type="compositionally biased region" description="Basic and acidic residues" evidence="1">
    <location>
        <begin position="12"/>
        <end position="28"/>
    </location>
</feature>
<organism evidence="2 3">
    <name type="scientific">Portunus trituberculatus</name>
    <name type="common">Swimming crab</name>
    <name type="synonym">Neptunus trituberculatus</name>
    <dbReference type="NCBI Taxonomy" id="210409"/>
    <lineage>
        <taxon>Eukaryota</taxon>
        <taxon>Metazoa</taxon>
        <taxon>Ecdysozoa</taxon>
        <taxon>Arthropoda</taxon>
        <taxon>Crustacea</taxon>
        <taxon>Multicrustacea</taxon>
        <taxon>Malacostraca</taxon>
        <taxon>Eumalacostraca</taxon>
        <taxon>Eucarida</taxon>
        <taxon>Decapoda</taxon>
        <taxon>Pleocyemata</taxon>
        <taxon>Brachyura</taxon>
        <taxon>Eubrachyura</taxon>
        <taxon>Portunoidea</taxon>
        <taxon>Portunidae</taxon>
        <taxon>Portuninae</taxon>
        <taxon>Portunus</taxon>
    </lineage>
</organism>
<proteinExistence type="predicted"/>
<accession>A0A5B7JA68</accession>
<gene>
    <name evidence="2" type="ORF">E2C01_084778</name>
</gene>
<comment type="caution">
    <text evidence="2">The sequence shown here is derived from an EMBL/GenBank/DDBJ whole genome shotgun (WGS) entry which is preliminary data.</text>
</comment>
<name>A0A5B7JA68_PORTR</name>
<dbReference type="AlphaFoldDB" id="A0A5B7JA68"/>
<protein>
    <submittedName>
        <fullName evidence="2">Uncharacterized protein</fullName>
    </submittedName>
</protein>
<evidence type="ECO:0000313" key="3">
    <source>
        <dbReference type="Proteomes" id="UP000324222"/>
    </source>
</evidence>
<dbReference type="Proteomes" id="UP000324222">
    <property type="component" value="Unassembled WGS sequence"/>
</dbReference>
<sequence>MTARKHRGLSGKTEEEQRIKENSHDIKKTHNGTKTTRGPEELPWILKRSQNASKERSHSVPSWT</sequence>
<evidence type="ECO:0000313" key="2">
    <source>
        <dbReference type="EMBL" id="MPC89818.1"/>
    </source>
</evidence>
<feature type="region of interest" description="Disordered" evidence="1">
    <location>
        <begin position="1"/>
        <end position="64"/>
    </location>
</feature>